<comment type="caution">
    <text evidence="1">The sequence shown here is derived from an EMBL/GenBank/DDBJ whole genome shotgun (WGS) entry which is preliminary data.</text>
</comment>
<evidence type="ECO:0000313" key="1">
    <source>
        <dbReference type="EMBL" id="ROR40244.1"/>
    </source>
</evidence>
<dbReference type="RefSeq" id="WP_123352625.1">
    <property type="nucleotide sequence ID" value="NZ_RJVK01000002.1"/>
</dbReference>
<sequence>MEITISNLQNRFNFFSYSAFQKYKNDKCENKPFFSCKKDFYLYLENMYILEYNSRKKLFEGLNEIDFLILSLVLNEEDINDLSNFSSRIVNRLLEEEYISIFNTNNFSIGEKISDNQKLSLALQISNKLNNIKFKNEWSKFDEFTLFQILNNLKRFSSICDYYCNTFDISNISENTLIIFPNNKDVKIKLFFKFRNNKFEIYEEENINNKVVKTKLKEPKWISKFNSEKYSYMDHKFNFLTIYLKNQKIFYNGMEILGSKIIFKQANNKKEEKV</sequence>
<proteinExistence type="predicted"/>
<name>A0AAJ4RD74_9BACT</name>
<reference evidence="1 2" key="1">
    <citation type="submission" date="2018-11" db="EMBL/GenBank/DDBJ databases">
        <title>Genomic Encyclopedia of Type Strains, Phase IV (KMG-IV): sequencing the most valuable type-strain genomes for metagenomic binning, comparative biology and taxonomic classification.</title>
        <authorList>
            <person name="Goeker M."/>
        </authorList>
    </citation>
    <scope>NUCLEOTIDE SEQUENCE [LARGE SCALE GENOMIC DNA]</scope>
    <source>
        <strain evidence="1 2">DSM 27783</strain>
    </source>
</reference>
<organism evidence="1 2">
    <name type="scientific">Caminibacter pacificus</name>
    <dbReference type="NCBI Taxonomy" id="1424653"/>
    <lineage>
        <taxon>Bacteria</taxon>
        <taxon>Pseudomonadati</taxon>
        <taxon>Campylobacterota</taxon>
        <taxon>Epsilonproteobacteria</taxon>
        <taxon>Nautiliales</taxon>
        <taxon>Nautiliaceae</taxon>
        <taxon>Caminibacter</taxon>
    </lineage>
</organism>
<protein>
    <submittedName>
        <fullName evidence="1">Uncharacterized protein</fullName>
    </submittedName>
</protein>
<gene>
    <name evidence="1" type="ORF">EDC58_1234</name>
</gene>
<evidence type="ECO:0000313" key="2">
    <source>
        <dbReference type="Proteomes" id="UP000272781"/>
    </source>
</evidence>
<accession>A0AAJ4RD74</accession>
<dbReference type="EMBL" id="RJVK01000002">
    <property type="protein sequence ID" value="ROR40244.1"/>
    <property type="molecule type" value="Genomic_DNA"/>
</dbReference>
<dbReference type="AlphaFoldDB" id="A0AAJ4RD74"/>
<dbReference type="Proteomes" id="UP000272781">
    <property type="component" value="Unassembled WGS sequence"/>
</dbReference>